<evidence type="ECO:0000313" key="2">
    <source>
        <dbReference type="Proteomes" id="UP001610432"/>
    </source>
</evidence>
<protein>
    <recommendedName>
        <fullName evidence="3">FAD-binding FR-type domain-containing protein</fullName>
    </recommendedName>
</protein>
<sequence>MQRYLPGEDTKVTVETYRKGTHEEFTSATVACGQFIFAIPSSLGFRNNDRVFVKLDLRESEHANKYTTHSRPDDPASRLGVSIVWDNGERQMWLKASRRCLKHIKRINTLVDILEGFSYQQRRAFALPRRYYMENQKHYYT</sequence>
<dbReference type="EMBL" id="JBFXLQ010000001">
    <property type="protein sequence ID" value="KAL2872279.1"/>
    <property type="molecule type" value="Genomic_DNA"/>
</dbReference>
<organism evidence="1 2">
    <name type="scientific">Aspergillus lucknowensis</name>
    <dbReference type="NCBI Taxonomy" id="176173"/>
    <lineage>
        <taxon>Eukaryota</taxon>
        <taxon>Fungi</taxon>
        <taxon>Dikarya</taxon>
        <taxon>Ascomycota</taxon>
        <taxon>Pezizomycotina</taxon>
        <taxon>Eurotiomycetes</taxon>
        <taxon>Eurotiomycetidae</taxon>
        <taxon>Eurotiales</taxon>
        <taxon>Aspergillaceae</taxon>
        <taxon>Aspergillus</taxon>
        <taxon>Aspergillus subgen. Nidulantes</taxon>
    </lineage>
</organism>
<reference evidence="1 2" key="1">
    <citation type="submission" date="2024-07" db="EMBL/GenBank/DDBJ databases">
        <title>Section-level genome sequencing and comparative genomics of Aspergillus sections Usti and Cavernicolus.</title>
        <authorList>
            <consortium name="Lawrence Berkeley National Laboratory"/>
            <person name="Nybo J.L."/>
            <person name="Vesth T.C."/>
            <person name="Theobald S."/>
            <person name="Frisvad J.C."/>
            <person name="Larsen T.O."/>
            <person name="Kjaerboelling I."/>
            <person name="Rothschild-Mancinelli K."/>
            <person name="Lyhne E.K."/>
            <person name="Kogle M.E."/>
            <person name="Barry K."/>
            <person name="Clum A."/>
            <person name="Na H."/>
            <person name="Ledsgaard L."/>
            <person name="Lin J."/>
            <person name="Lipzen A."/>
            <person name="Kuo A."/>
            <person name="Riley R."/>
            <person name="Mondo S."/>
            <person name="Labutti K."/>
            <person name="Haridas S."/>
            <person name="Pangalinan J."/>
            <person name="Salamov A.A."/>
            <person name="Simmons B.A."/>
            <person name="Magnuson J.K."/>
            <person name="Chen J."/>
            <person name="Drula E."/>
            <person name="Henrissat B."/>
            <person name="Wiebenga A."/>
            <person name="Lubbers R.J."/>
            <person name="Gomes A.C."/>
            <person name="Macurrencykelacurrency M.R."/>
            <person name="Stajich J."/>
            <person name="Grigoriev I.V."/>
            <person name="Mortensen U.H."/>
            <person name="De Vries R.P."/>
            <person name="Baker S.E."/>
            <person name="Andersen M.R."/>
        </authorList>
    </citation>
    <scope>NUCLEOTIDE SEQUENCE [LARGE SCALE GENOMIC DNA]</scope>
    <source>
        <strain evidence="1 2">CBS 449.75</strain>
    </source>
</reference>
<proteinExistence type="predicted"/>
<dbReference type="GeneID" id="98142700"/>
<dbReference type="Proteomes" id="UP001610432">
    <property type="component" value="Unassembled WGS sequence"/>
</dbReference>
<evidence type="ECO:0008006" key="3">
    <source>
        <dbReference type="Google" id="ProtNLM"/>
    </source>
</evidence>
<comment type="caution">
    <text evidence="1">The sequence shown here is derived from an EMBL/GenBank/DDBJ whole genome shotgun (WGS) entry which is preliminary data.</text>
</comment>
<keyword evidence="2" id="KW-1185">Reference proteome</keyword>
<dbReference type="RefSeq" id="XP_070891258.1">
    <property type="nucleotide sequence ID" value="XM_071027628.1"/>
</dbReference>
<gene>
    <name evidence="1" type="ORF">BJX67DRAFT_339023</name>
</gene>
<accession>A0ABR4M6P8</accession>
<name>A0ABR4M6P8_9EURO</name>
<evidence type="ECO:0000313" key="1">
    <source>
        <dbReference type="EMBL" id="KAL2872279.1"/>
    </source>
</evidence>